<comment type="caution">
    <text evidence="1">The sequence shown here is derived from an EMBL/GenBank/DDBJ whole genome shotgun (WGS) entry which is preliminary data.</text>
</comment>
<proteinExistence type="predicted"/>
<evidence type="ECO:0000313" key="2">
    <source>
        <dbReference type="Proteomes" id="UP000024635"/>
    </source>
</evidence>
<evidence type="ECO:0000313" key="1">
    <source>
        <dbReference type="EMBL" id="EYB86288.1"/>
    </source>
</evidence>
<dbReference type="AlphaFoldDB" id="A0A016S6L7"/>
<dbReference type="EMBL" id="JARK01001618">
    <property type="protein sequence ID" value="EYB86288.1"/>
    <property type="molecule type" value="Genomic_DNA"/>
</dbReference>
<keyword evidence="2" id="KW-1185">Reference proteome</keyword>
<dbReference type="Proteomes" id="UP000024635">
    <property type="component" value="Unassembled WGS sequence"/>
</dbReference>
<protein>
    <submittedName>
        <fullName evidence="1">Uncharacterized protein</fullName>
    </submittedName>
</protein>
<organism evidence="1 2">
    <name type="scientific">Ancylostoma ceylanicum</name>
    <dbReference type="NCBI Taxonomy" id="53326"/>
    <lineage>
        <taxon>Eukaryota</taxon>
        <taxon>Metazoa</taxon>
        <taxon>Ecdysozoa</taxon>
        <taxon>Nematoda</taxon>
        <taxon>Chromadorea</taxon>
        <taxon>Rhabditida</taxon>
        <taxon>Rhabditina</taxon>
        <taxon>Rhabditomorpha</taxon>
        <taxon>Strongyloidea</taxon>
        <taxon>Ancylostomatidae</taxon>
        <taxon>Ancylostomatinae</taxon>
        <taxon>Ancylostoma</taxon>
    </lineage>
</organism>
<gene>
    <name evidence="1" type="primary">Acey_s0282.g1287</name>
    <name evidence="1" type="ORF">Y032_0282g1287</name>
</gene>
<sequence length="83" mass="9710">MRKPQGSSSLSYSTTVVPCLKIPEFSIYSKYSIFEGKNIRFRINQKFGCLHIGDQYNDAQKRRRALGLYHSPISRCMNRFLIF</sequence>
<accession>A0A016S6L7</accession>
<name>A0A016S6L7_9BILA</name>
<reference evidence="2" key="1">
    <citation type="journal article" date="2015" name="Nat. Genet.">
        <title>The genome and transcriptome of the zoonotic hookworm Ancylostoma ceylanicum identify infection-specific gene families.</title>
        <authorList>
            <person name="Schwarz E.M."/>
            <person name="Hu Y."/>
            <person name="Antoshechkin I."/>
            <person name="Miller M.M."/>
            <person name="Sternberg P.W."/>
            <person name="Aroian R.V."/>
        </authorList>
    </citation>
    <scope>NUCLEOTIDE SEQUENCE</scope>
    <source>
        <strain evidence="2">HY135</strain>
    </source>
</reference>